<dbReference type="EMBL" id="JBBMRA010000005">
    <property type="protein sequence ID" value="MEM5536163.1"/>
    <property type="molecule type" value="Genomic_DNA"/>
</dbReference>
<name>A0ABU9TRM8_9GAMM</name>
<sequence length="56" mass="6171">MLVGGNGAGISTFYRKYLEPLSMSFINADLLAKQIFPDDPEGNSYEAAQLATQMRE</sequence>
<dbReference type="Proteomes" id="UP001449225">
    <property type="component" value="Unassembled WGS sequence"/>
</dbReference>
<protein>
    <submittedName>
        <fullName evidence="1">Uncharacterized protein</fullName>
    </submittedName>
</protein>
<reference evidence="1 2" key="1">
    <citation type="submission" date="2024-03" db="EMBL/GenBank/DDBJ databases">
        <title>Community enrichment and isolation of bacterial strains for fucoidan degradation.</title>
        <authorList>
            <person name="Sichert A."/>
        </authorList>
    </citation>
    <scope>NUCLEOTIDE SEQUENCE [LARGE SCALE GENOMIC DNA]</scope>
    <source>
        <strain evidence="1 2">AS76</strain>
    </source>
</reference>
<proteinExistence type="predicted"/>
<accession>A0ABU9TRM8</accession>
<evidence type="ECO:0000313" key="2">
    <source>
        <dbReference type="Proteomes" id="UP001449225"/>
    </source>
</evidence>
<dbReference type="RefSeq" id="WP_342854146.1">
    <property type="nucleotide sequence ID" value="NZ_JBBMRA010000005.1"/>
</dbReference>
<comment type="caution">
    <text evidence="1">The sequence shown here is derived from an EMBL/GenBank/DDBJ whole genome shotgun (WGS) entry which is preliminary data.</text>
</comment>
<gene>
    <name evidence="1" type="ORF">WNY58_07130</name>
</gene>
<evidence type="ECO:0000313" key="1">
    <source>
        <dbReference type="EMBL" id="MEM5536163.1"/>
    </source>
</evidence>
<keyword evidence="2" id="KW-1185">Reference proteome</keyword>
<organism evidence="1 2">
    <name type="scientific">Neptuniibacter pectenicola</name>
    <dbReference type="NCBI Taxonomy" id="1806669"/>
    <lineage>
        <taxon>Bacteria</taxon>
        <taxon>Pseudomonadati</taxon>
        <taxon>Pseudomonadota</taxon>
        <taxon>Gammaproteobacteria</taxon>
        <taxon>Oceanospirillales</taxon>
        <taxon>Oceanospirillaceae</taxon>
        <taxon>Neptuniibacter</taxon>
    </lineage>
</organism>